<name>A0A1H7SHW1_OLID1</name>
<organism evidence="9 10">
    <name type="scientific">Olivibacter domesticus</name>
    <name type="common">Pseudosphingobacterium domesticum</name>
    <dbReference type="NCBI Taxonomy" id="407022"/>
    <lineage>
        <taxon>Bacteria</taxon>
        <taxon>Pseudomonadati</taxon>
        <taxon>Bacteroidota</taxon>
        <taxon>Sphingobacteriia</taxon>
        <taxon>Sphingobacteriales</taxon>
        <taxon>Sphingobacteriaceae</taxon>
        <taxon>Olivibacter</taxon>
    </lineage>
</organism>
<sequence length="816" mass="91747">MLKNHLKTAFRTLQKNAVFSFINITGLTVGLCACMLVSTVVLDDLSYDKFWKRSDDLYRVSVSNKMGDGIYTEEAYSPVGLGTELKERFPEVETFSTVTPSVLQLKPTEKETDGIKTQVLLLDSAATKMFDFKRISGQTDHYVPGQQNIWITESFSKRFFNGVNPIGKVITDVPSWKEDATPFLITAVIQDVPQNTHLRADAIVLKAPRIERLKKEGVAAYAPVYYLLRPGSNVKSFESKLNDWYARFLDIEKGKITFSFQPIRDIYLHSEFNARQEVQSNIRSLYIFGGIGVFILVIACINFINLSTARAMQRLKESGIRKILGAERKQLIGQFLTESLLFFFLSTAFALLLYFVSLPTLEVFLEHGLTETIFEKWPIFILTLLIILVLSLFTGFYPAIFLSRFNPSDSLKGHLGSSSMISSTIFRKTLVVIQFSIAIVTLLALIVVRSQLHYINQKDLGFRKDNLLYINMVSWQGKGEAIKTRLNQLPGVLNASITTWQPENGTSSGGMTIDHPRRKGEQVQMNIIFGDVDLAQTIGLVLKKGRLFNKAYGTDTHSSAAKDSTSKKNNLFNINEEMEGSSPALITAATARDFGIEKVNMTISGSSYSAVGIVKDFYYESLHHQLMPTIITMGEEIDFGSMFVRIVPGTEQQVLTDLHKIWKSFYPDKLLATSWMEDIVQLQYKKEEKQQTLFTIFSGLMFFISSLGVFGLVLHAAEQRVKEIGIRKVLGASVRSIVALLSKDFVKLVLLAILLAIPVAWWGMSKWLEAFAYRVDIQWWMFVTAGGIAIFIALTTVSFHAIKAALANPVDSLRNE</sequence>
<feature type="transmembrane region" description="Helical" evidence="6">
    <location>
        <begin position="377"/>
        <end position="402"/>
    </location>
</feature>
<dbReference type="STRING" id="407022.SAMN05661044_03207"/>
<dbReference type="InterPro" id="IPR050250">
    <property type="entry name" value="Macrolide_Exporter_MacB"/>
</dbReference>
<dbReference type="GO" id="GO:0005886">
    <property type="term" value="C:plasma membrane"/>
    <property type="evidence" value="ECO:0007669"/>
    <property type="project" value="UniProtKB-SubCell"/>
</dbReference>
<gene>
    <name evidence="9" type="ORF">SAMN05661044_03207</name>
</gene>
<dbReference type="PANTHER" id="PTHR30572">
    <property type="entry name" value="MEMBRANE COMPONENT OF TRANSPORTER-RELATED"/>
    <property type="match status" value="1"/>
</dbReference>
<feature type="transmembrane region" description="Helical" evidence="6">
    <location>
        <begin position="285"/>
        <end position="306"/>
    </location>
</feature>
<evidence type="ECO:0000256" key="5">
    <source>
        <dbReference type="ARBA" id="ARBA00023136"/>
    </source>
</evidence>
<proteinExistence type="predicted"/>
<reference evidence="10" key="1">
    <citation type="submission" date="2016-10" db="EMBL/GenBank/DDBJ databases">
        <authorList>
            <person name="Varghese N."/>
            <person name="Submissions S."/>
        </authorList>
    </citation>
    <scope>NUCLEOTIDE SEQUENCE [LARGE SCALE GENOMIC DNA]</scope>
    <source>
        <strain evidence="10">DSM 18733</strain>
    </source>
</reference>
<feature type="transmembrane region" description="Helical" evidence="6">
    <location>
        <begin position="429"/>
        <end position="448"/>
    </location>
</feature>
<evidence type="ECO:0000259" key="8">
    <source>
        <dbReference type="Pfam" id="PF12704"/>
    </source>
</evidence>
<dbReference type="InterPro" id="IPR003838">
    <property type="entry name" value="ABC3_permease_C"/>
</dbReference>
<dbReference type="GO" id="GO:0022857">
    <property type="term" value="F:transmembrane transporter activity"/>
    <property type="evidence" value="ECO:0007669"/>
    <property type="project" value="TreeGrafter"/>
</dbReference>
<feature type="transmembrane region" description="Helical" evidence="6">
    <location>
        <begin position="693"/>
        <end position="717"/>
    </location>
</feature>
<feature type="transmembrane region" description="Helical" evidence="6">
    <location>
        <begin position="331"/>
        <end position="357"/>
    </location>
</feature>
<keyword evidence="10" id="KW-1185">Reference proteome</keyword>
<evidence type="ECO:0000313" key="10">
    <source>
        <dbReference type="Proteomes" id="UP000199421"/>
    </source>
</evidence>
<evidence type="ECO:0000256" key="1">
    <source>
        <dbReference type="ARBA" id="ARBA00004651"/>
    </source>
</evidence>
<dbReference type="EMBL" id="FOAF01000003">
    <property type="protein sequence ID" value="SEL71294.1"/>
    <property type="molecule type" value="Genomic_DNA"/>
</dbReference>
<feature type="domain" description="MacB-like periplasmic core" evidence="8">
    <location>
        <begin position="20"/>
        <end position="242"/>
    </location>
</feature>
<dbReference type="RefSeq" id="WP_093326350.1">
    <property type="nucleotide sequence ID" value="NZ_FOAF01000003.1"/>
</dbReference>
<comment type="subcellular location">
    <subcellularLocation>
        <location evidence="1">Cell membrane</location>
        <topology evidence="1">Multi-pass membrane protein</topology>
    </subcellularLocation>
</comment>
<keyword evidence="5 6" id="KW-0472">Membrane</keyword>
<feature type="transmembrane region" description="Helical" evidence="6">
    <location>
        <begin position="21"/>
        <end position="42"/>
    </location>
</feature>
<dbReference type="OrthoDB" id="1451596at2"/>
<keyword evidence="4 6" id="KW-1133">Transmembrane helix</keyword>
<dbReference type="PROSITE" id="PS51257">
    <property type="entry name" value="PROKAR_LIPOPROTEIN"/>
    <property type="match status" value="1"/>
</dbReference>
<feature type="transmembrane region" description="Helical" evidence="6">
    <location>
        <begin position="779"/>
        <end position="802"/>
    </location>
</feature>
<feature type="transmembrane region" description="Helical" evidence="6">
    <location>
        <begin position="745"/>
        <end position="764"/>
    </location>
</feature>
<dbReference type="Proteomes" id="UP000199421">
    <property type="component" value="Unassembled WGS sequence"/>
</dbReference>
<feature type="domain" description="ABC3 transporter permease C-terminal" evidence="7">
    <location>
        <begin position="291"/>
        <end position="407"/>
    </location>
</feature>
<dbReference type="PANTHER" id="PTHR30572:SF18">
    <property type="entry name" value="ABC-TYPE MACROLIDE FAMILY EXPORT SYSTEM PERMEASE COMPONENT 2"/>
    <property type="match status" value="1"/>
</dbReference>
<evidence type="ECO:0000259" key="7">
    <source>
        <dbReference type="Pfam" id="PF02687"/>
    </source>
</evidence>
<accession>A0A1H7SHW1</accession>
<dbReference type="AlphaFoldDB" id="A0A1H7SHW1"/>
<evidence type="ECO:0000313" key="9">
    <source>
        <dbReference type="EMBL" id="SEL71294.1"/>
    </source>
</evidence>
<evidence type="ECO:0000256" key="2">
    <source>
        <dbReference type="ARBA" id="ARBA00022475"/>
    </source>
</evidence>
<feature type="domain" description="ABC3 transporter permease C-terminal" evidence="7">
    <location>
        <begin position="696"/>
        <end position="804"/>
    </location>
</feature>
<dbReference type="Pfam" id="PF02687">
    <property type="entry name" value="FtsX"/>
    <property type="match status" value="2"/>
</dbReference>
<dbReference type="InterPro" id="IPR025857">
    <property type="entry name" value="MacB_PCD"/>
</dbReference>
<evidence type="ECO:0000256" key="3">
    <source>
        <dbReference type="ARBA" id="ARBA00022692"/>
    </source>
</evidence>
<protein>
    <submittedName>
        <fullName evidence="9">Putative ABC transport system permease protein</fullName>
    </submittedName>
</protein>
<evidence type="ECO:0000256" key="4">
    <source>
        <dbReference type="ARBA" id="ARBA00022989"/>
    </source>
</evidence>
<keyword evidence="3 6" id="KW-0812">Transmembrane</keyword>
<evidence type="ECO:0000256" key="6">
    <source>
        <dbReference type="SAM" id="Phobius"/>
    </source>
</evidence>
<dbReference type="Pfam" id="PF12704">
    <property type="entry name" value="MacB_PCD"/>
    <property type="match status" value="1"/>
</dbReference>
<keyword evidence="2" id="KW-1003">Cell membrane</keyword>